<dbReference type="Proteomes" id="UP001165064">
    <property type="component" value="Unassembled WGS sequence"/>
</dbReference>
<evidence type="ECO:0000313" key="1">
    <source>
        <dbReference type="EMBL" id="GME83340.1"/>
    </source>
</evidence>
<comment type="caution">
    <text evidence="1">The sequence shown here is derived from an EMBL/GenBank/DDBJ whole genome shotgun (WGS) entry which is preliminary data.</text>
</comment>
<name>A0ACB5T8F7_AMBMO</name>
<proteinExistence type="predicted"/>
<accession>A0ACB5T8F7</accession>
<gene>
    <name evidence="1" type="ORF">Amon02_000610100</name>
</gene>
<dbReference type="EMBL" id="BSXS01004692">
    <property type="protein sequence ID" value="GME83340.1"/>
    <property type="molecule type" value="Genomic_DNA"/>
</dbReference>
<organism evidence="1 2">
    <name type="scientific">Ambrosiozyma monospora</name>
    <name type="common">Yeast</name>
    <name type="synonym">Endomycopsis monosporus</name>
    <dbReference type="NCBI Taxonomy" id="43982"/>
    <lineage>
        <taxon>Eukaryota</taxon>
        <taxon>Fungi</taxon>
        <taxon>Dikarya</taxon>
        <taxon>Ascomycota</taxon>
        <taxon>Saccharomycotina</taxon>
        <taxon>Pichiomycetes</taxon>
        <taxon>Pichiales</taxon>
        <taxon>Pichiaceae</taxon>
        <taxon>Ambrosiozyma</taxon>
    </lineage>
</organism>
<sequence>MLITCTDLGVLAGNGYPEKCFALYGGTNLWGDATHESALRLVLNMIANTAAKYKKYIEPQLCLSIDFYVRLFIRVKTSPINVKLLASQTMITYNCSGCHATANQFLGKVTANPNSKSVQNSKKFGLAKGPPVGPTCSFCGSVHHLCGPMWGGRIQNPEFIDRVLKLQDEASSDIYKTLPRIKGMLTMAKNELLDSSFYFKPTTISSILKVTAPSIAVFSAALGNLGYSASLTHAMTNCIKTDAPWEVIWYVGKKWSEKNGIDVEKMNKNAFGYHIMTNDKIGEGFNLSELKPKDSKLSDLEWLFSPNEVSNKIKHLRSIKIVRYQENPSKNWGPKARPK</sequence>
<reference evidence="1" key="1">
    <citation type="submission" date="2023-04" db="EMBL/GenBank/DDBJ databases">
        <title>Ambrosiozyma monospora NBRC 10751.</title>
        <authorList>
            <person name="Ichikawa N."/>
            <person name="Sato H."/>
            <person name="Tonouchi N."/>
        </authorList>
    </citation>
    <scope>NUCLEOTIDE SEQUENCE</scope>
    <source>
        <strain evidence="1">NBRC 10751</strain>
    </source>
</reference>
<evidence type="ECO:0000313" key="2">
    <source>
        <dbReference type="Proteomes" id="UP001165064"/>
    </source>
</evidence>
<keyword evidence="2" id="KW-1185">Reference proteome</keyword>
<protein>
    <submittedName>
        <fullName evidence="1">Unnamed protein product</fullName>
    </submittedName>
</protein>